<keyword evidence="11" id="KW-1185">Reference proteome</keyword>
<gene>
    <name evidence="10" type="ORF">EAT49_12125</name>
</gene>
<name>A0A3N2R1C1_9RHOB</name>
<dbReference type="InterPro" id="IPR041881">
    <property type="entry name" value="PqqD_sf"/>
</dbReference>
<evidence type="ECO:0000256" key="2">
    <source>
        <dbReference type="ARBA" id="ARBA00004127"/>
    </source>
</evidence>
<organism evidence="10 11">
    <name type="scientific">Histidinibacterium lentulum</name>
    <dbReference type="NCBI Taxonomy" id="2480588"/>
    <lineage>
        <taxon>Bacteria</taxon>
        <taxon>Pseudomonadati</taxon>
        <taxon>Pseudomonadota</taxon>
        <taxon>Alphaproteobacteria</taxon>
        <taxon>Rhodobacterales</taxon>
        <taxon>Paracoccaceae</taxon>
        <taxon>Histidinibacterium</taxon>
    </lineage>
</organism>
<dbReference type="GO" id="GO:0005737">
    <property type="term" value="C:cytoplasm"/>
    <property type="evidence" value="ECO:0007669"/>
    <property type="project" value="TreeGrafter"/>
</dbReference>
<evidence type="ECO:0000256" key="3">
    <source>
        <dbReference type="ARBA" id="ARBA00007931"/>
    </source>
</evidence>
<evidence type="ECO:0000256" key="8">
    <source>
        <dbReference type="SAM" id="Phobius"/>
    </source>
</evidence>
<dbReference type="InterPro" id="IPR008915">
    <property type="entry name" value="Peptidase_M50"/>
</dbReference>
<keyword evidence="5 8" id="KW-1133">Transmembrane helix</keyword>
<evidence type="ECO:0000256" key="7">
    <source>
        <dbReference type="SAM" id="Coils"/>
    </source>
</evidence>
<dbReference type="GO" id="GO:0016020">
    <property type="term" value="C:membrane"/>
    <property type="evidence" value="ECO:0007669"/>
    <property type="project" value="InterPro"/>
</dbReference>
<accession>A0A3N2R1C1</accession>
<feature type="domain" description="Peptidase M50" evidence="9">
    <location>
        <begin position="209"/>
        <end position="278"/>
    </location>
</feature>
<evidence type="ECO:0000259" key="9">
    <source>
        <dbReference type="Pfam" id="PF02163"/>
    </source>
</evidence>
<dbReference type="InterPro" id="IPR008792">
    <property type="entry name" value="PQQD"/>
</dbReference>
<evidence type="ECO:0000313" key="11">
    <source>
        <dbReference type="Proteomes" id="UP000268016"/>
    </source>
</evidence>
<evidence type="ECO:0000256" key="1">
    <source>
        <dbReference type="ARBA" id="ARBA00001947"/>
    </source>
</evidence>
<dbReference type="Gene3D" id="1.10.10.1150">
    <property type="entry name" value="Coenzyme PQQ synthesis protein D (PqqD)"/>
    <property type="match status" value="1"/>
</dbReference>
<proteinExistence type="inferred from homology"/>
<sequence length="716" mass="78605">MAGGSFLSDQWHRVAHLRPRIRRHARIFRSHYRGQLWYVMQDRTSGRFHRFSPESYFVLSMLDGTRTVQEVWDLACRHLTSDALCQDEVIALMGQLHGADVLMGDLPPDIDEMTDRGRKTRRKKTAMSLMNPLAVRVPVFDPEGFLTLTMPLVRPFLSVFGLLLWFGIVGYGIALAAVNWEALTEGVVDRMLTAESIALLLLSYPLVKALHEMGHAYAIKRWGGEVHEIGLMFLVFLPVPYVDASDSLSFQSKWQRAFVAAAGILVELLLAAIAMIVWDNAETSLVSAFAFNVMLIGGVSTIFFNGNPLLRFDGYYVLSDLIEIPNLGRRSNQYLGYLVQKRLLGVEDPKNPATAPGEPAWFTFYAIAAFCYRLFIFTAIVLLVASQFFFIGVILAIWTVFLMFGLPLLKHAWFLMTSPALRRNRGTALLRVGAVLGGLAGLLVFWPLPYSTLAQGVVAVPGEGTITAETDGTVSALAVAPGQTVAAGEPVLFIEDPLLDARVAVLRSTVAELTRRVDAALATDQSAARIAREELAAAEADLALALERRDALTVRARIAGTVVLTTPSDLVGRFVRQGEPLGYVTAFRDPLIRAVVTERDADLVLGETRALEARFASDLPKVHPARVVREVPALSGSLPSMALATEGGGRIVMDPGSPAGRRALDNLLHLEVALPAGTSFGTIGERVHLRFAHEPRSLAGRVWRRGRQVFLDQFGL</sequence>
<dbReference type="PANTHER" id="PTHR13325">
    <property type="entry name" value="PROTEASE M50 MEMBRANE-BOUND TRANSCRIPTION FACTOR SITE 2 PROTEASE"/>
    <property type="match status" value="1"/>
</dbReference>
<dbReference type="Proteomes" id="UP000268016">
    <property type="component" value="Unassembled WGS sequence"/>
</dbReference>
<dbReference type="RefSeq" id="WP_123642589.1">
    <property type="nucleotide sequence ID" value="NZ_ML119085.1"/>
</dbReference>
<comment type="similarity">
    <text evidence="3">Belongs to the peptidase M50B family.</text>
</comment>
<dbReference type="PANTHER" id="PTHR13325:SF3">
    <property type="entry name" value="MEMBRANE-BOUND TRANSCRIPTION FACTOR SITE-2 PROTEASE"/>
    <property type="match status" value="1"/>
</dbReference>
<dbReference type="Pfam" id="PF05402">
    <property type="entry name" value="PqqD"/>
    <property type="match status" value="1"/>
</dbReference>
<protein>
    <submittedName>
        <fullName evidence="10">PqqD family peptide modification chaperone</fullName>
    </submittedName>
</protein>
<evidence type="ECO:0000256" key="5">
    <source>
        <dbReference type="ARBA" id="ARBA00022989"/>
    </source>
</evidence>
<comment type="cofactor">
    <cofactor evidence="1">
        <name>Zn(2+)</name>
        <dbReference type="ChEBI" id="CHEBI:29105"/>
    </cofactor>
</comment>
<dbReference type="EMBL" id="RDRB01000005">
    <property type="protein sequence ID" value="ROU01257.1"/>
    <property type="molecule type" value="Genomic_DNA"/>
</dbReference>
<feature type="transmembrane region" description="Helical" evidence="8">
    <location>
        <begin position="429"/>
        <end position="448"/>
    </location>
</feature>
<keyword evidence="6 8" id="KW-0472">Membrane</keyword>
<dbReference type="Pfam" id="PF02163">
    <property type="entry name" value="Peptidase_M50"/>
    <property type="match status" value="1"/>
</dbReference>
<feature type="transmembrane region" description="Helical" evidence="8">
    <location>
        <begin position="360"/>
        <end position="382"/>
    </location>
</feature>
<dbReference type="GO" id="GO:0031293">
    <property type="term" value="P:membrane protein intracellular domain proteolysis"/>
    <property type="evidence" value="ECO:0007669"/>
    <property type="project" value="TreeGrafter"/>
</dbReference>
<dbReference type="GO" id="GO:0004222">
    <property type="term" value="F:metalloendopeptidase activity"/>
    <property type="evidence" value="ECO:0007669"/>
    <property type="project" value="InterPro"/>
</dbReference>
<dbReference type="OrthoDB" id="9759690at2"/>
<comment type="subcellular location">
    <subcellularLocation>
        <location evidence="2">Endomembrane system</location>
        <topology evidence="2">Multi-pass membrane protein</topology>
    </subcellularLocation>
</comment>
<feature type="transmembrane region" description="Helical" evidence="8">
    <location>
        <begin position="257"/>
        <end position="278"/>
    </location>
</feature>
<keyword evidence="4 8" id="KW-0812">Transmembrane</keyword>
<comment type="caution">
    <text evidence="10">The sequence shown here is derived from an EMBL/GenBank/DDBJ whole genome shotgun (WGS) entry which is preliminary data.</text>
</comment>
<evidence type="ECO:0000313" key="10">
    <source>
        <dbReference type="EMBL" id="ROU01257.1"/>
    </source>
</evidence>
<evidence type="ECO:0000256" key="4">
    <source>
        <dbReference type="ARBA" id="ARBA00022692"/>
    </source>
</evidence>
<dbReference type="InterPro" id="IPR001193">
    <property type="entry name" value="MBTPS2"/>
</dbReference>
<keyword evidence="7" id="KW-0175">Coiled coil</keyword>
<dbReference type="GO" id="GO:0012505">
    <property type="term" value="C:endomembrane system"/>
    <property type="evidence" value="ECO:0007669"/>
    <property type="project" value="UniProtKB-SubCell"/>
</dbReference>
<feature type="transmembrane region" description="Helical" evidence="8">
    <location>
        <begin position="156"/>
        <end position="180"/>
    </location>
</feature>
<feature type="coiled-coil region" evidence="7">
    <location>
        <begin position="528"/>
        <end position="555"/>
    </location>
</feature>
<evidence type="ECO:0000256" key="6">
    <source>
        <dbReference type="ARBA" id="ARBA00023136"/>
    </source>
</evidence>
<dbReference type="AlphaFoldDB" id="A0A3N2R1C1"/>
<feature type="transmembrane region" description="Helical" evidence="8">
    <location>
        <begin position="388"/>
        <end position="409"/>
    </location>
</feature>
<dbReference type="Gene3D" id="2.40.50.100">
    <property type="match status" value="1"/>
</dbReference>
<reference evidence="10 11" key="1">
    <citation type="submission" date="2018-10" db="EMBL/GenBank/DDBJ databases">
        <title>Histidinibacterium lentulum gen. nov., sp. nov., a marine bacterium from the culture broth of Picochlorum sp. 122.</title>
        <authorList>
            <person name="Wang G."/>
        </authorList>
    </citation>
    <scope>NUCLEOTIDE SEQUENCE [LARGE SCALE GENOMIC DNA]</scope>
    <source>
        <strain evidence="10 11">B17</strain>
    </source>
</reference>
<feature type="transmembrane region" description="Helical" evidence="8">
    <location>
        <begin position="284"/>
        <end position="304"/>
    </location>
</feature>